<dbReference type="PRINTS" id="PR01305">
    <property type="entry name" value="SSPAKPROTEIN"/>
</dbReference>
<dbReference type="Pfam" id="PF03519">
    <property type="entry name" value="Invas_SpaK"/>
    <property type="match status" value="1"/>
</dbReference>
<evidence type="ECO:0000313" key="2">
    <source>
        <dbReference type="Proteomes" id="UP000375525"/>
    </source>
</evidence>
<dbReference type="RefSeq" id="WP_150778232.1">
    <property type="nucleotide sequence ID" value="NZ_CABVIH010000001.1"/>
</dbReference>
<dbReference type="AlphaFoldDB" id="A0A5E7G8X0"/>
<sequence>MSQIDVAVLLRSALELSGCTDEQIGSFDSHSTIELDMVGLPSINIGLIDDGLWFWSPVVESGSMLFGHHSENLLRFLLQGFRFARTEQLQLADVNNMLEVRVLLNRQATESPEALADALDAYLESLTLLCEVIR</sequence>
<dbReference type="SUPFAM" id="SSF69635">
    <property type="entry name" value="Type III secretory system chaperone-like"/>
    <property type="match status" value="1"/>
</dbReference>
<gene>
    <name evidence="1" type="primary">spaK</name>
    <name evidence="1" type="ORF">PS880_00166</name>
</gene>
<organism evidence="1 2">
    <name type="scientific">Pseudomonas fluorescens</name>
    <dbReference type="NCBI Taxonomy" id="294"/>
    <lineage>
        <taxon>Bacteria</taxon>
        <taxon>Pseudomonadati</taxon>
        <taxon>Pseudomonadota</taxon>
        <taxon>Gammaproteobacteria</taxon>
        <taxon>Pseudomonadales</taxon>
        <taxon>Pseudomonadaceae</taxon>
        <taxon>Pseudomonas</taxon>
    </lineage>
</organism>
<evidence type="ECO:0000313" key="1">
    <source>
        <dbReference type="EMBL" id="VVO48339.1"/>
    </source>
</evidence>
<proteinExistence type="predicted"/>
<dbReference type="CDD" id="cd17035">
    <property type="entry name" value="T3SC_IB_Spa15-like"/>
    <property type="match status" value="1"/>
</dbReference>
<dbReference type="Gene3D" id="3.30.1460.10">
    <property type="match status" value="1"/>
</dbReference>
<dbReference type="Proteomes" id="UP000375525">
    <property type="component" value="Unassembled WGS sequence"/>
</dbReference>
<dbReference type="OrthoDB" id="8588812at2"/>
<dbReference type="InterPro" id="IPR003065">
    <property type="entry name" value="Invas_SpaK"/>
</dbReference>
<reference evidence="1 2" key="1">
    <citation type="submission" date="2019-09" db="EMBL/GenBank/DDBJ databases">
        <authorList>
            <person name="Chandra G."/>
            <person name="Truman W A."/>
        </authorList>
    </citation>
    <scope>NUCLEOTIDE SEQUENCE [LARGE SCALE GENOMIC DNA]</scope>
    <source>
        <strain evidence="1">PS880</strain>
    </source>
</reference>
<dbReference type="EMBL" id="CABVIH010000001">
    <property type="protein sequence ID" value="VVO48339.1"/>
    <property type="molecule type" value="Genomic_DNA"/>
</dbReference>
<protein>
    <submittedName>
        <fullName evidence="1">Surface presentation of antigens protein SpaK</fullName>
    </submittedName>
</protein>
<accession>A0A5E7G8X0</accession>
<name>A0A5E7G8X0_PSEFL</name>